<dbReference type="EMBL" id="UGQL01000001">
    <property type="protein sequence ID" value="STZ28057.1"/>
    <property type="molecule type" value="Genomic_DNA"/>
</dbReference>
<evidence type="ECO:0000313" key="3">
    <source>
        <dbReference type="Proteomes" id="UP000255024"/>
    </source>
</evidence>
<name>A0A378S1W2_MYROD</name>
<accession>A0A378S1W2</accession>
<gene>
    <name evidence="2" type="ORF">NCTC11179_01595</name>
</gene>
<evidence type="ECO:0000259" key="1">
    <source>
        <dbReference type="Pfam" id="PF19569"/>
    </source>
</evidence>
<sequence>MLVFYSISRMRVQSYYYFDIKQTVSFLKNIFLLPKYVYIRGIITFLSTAMKEKYELEFSINSSPQLLYQYVSDPSGLSEWFADNVNSRGEVYSFIWGDSEEKARVVTRKTDERVRYRWLDEEGDDTEYYFEIKIIRDELTKDVTIIVTDFAEADEINESKQLWENQIMDLKQVLGSA</sequence>
<dbReference type="InterPro" id="IPR045736">
    <property type="entry name" value="START_2"/>
</dbReference>
<dbReference type="SUPFAM" id="SSF55961">
    <property type="entry name" value="Bet v1-like"/>
    <property type="match status" value="1"/>
</dbReference>
<keyword evidence="3" id="KW-1185">Reference proteome</keyword>
<protein>
    <recommendedName>
        <fullName evidence="1">START-like domain-containing protein</fullName>
    </recommendedName>
</protein>
<reference evidence="2 3" key="1">
    <citation type="submission" date="2018-06" db="EMBL/GenBank/DDBJ databases">
        <authorList>
            <consortium name="Pathogen Informatics"/>
            <person name="Doyle S."/>
        </authorList>
    </citation>
    <scope>NUCLEOTIDE SEQUENCE [LARGE SCALE GENOMIC DNA]</scope>
    <source>
        <strain evidence="2 3">NCTC11179</strain>
    </source>
</reference>
<feature type="domain" description="START-like" evidence="1">
    <location>
        <begin position="50"/>
        <end position="175"/>
    </location>
</feature>
<dbReference type="AlphaFoldDB" id="A0A378S1W2"/>
<dbReference type="InterPro" id="IPR023393">
    <property type="entry name" value="START-like_dom_sf"/>
</dbReference>
<organism evidence="2 3">
    <name type="scientific">Myroides odoratus</name>
    <name type="common">Flavobacterium odoratum</name>
    <dbReference type="NCBI Taxonomy" id="256"/>
    <lineage>
        <taxon>Bacteria</taxon>
        <taxon>Pseudomonadati</taxon>
        <taxon>Bacteroidota</taxon>
        <taxon>Flavobacteriia</taxon>
        <taxon>Flavobacteriales</taxon>
        <taxon>Flavobacteriaceae</taxon>
        <taxon>Myroides</taxon>
    </lineage>
</organism>
<dbReference type="Pfam" id="PF19569">
    <property type="entry name" value="START_2"/>
    <property type="match status" value="1"/>
</dbReference>
<proteinExistence type="predicted"/>
<evidence type="ECO:0000313" key="2">
    <source>
        <dbReference type="EMBL" id="STZ28057.1"/>
    </source>
</evidence>
<dbReference type="Proteomes" id="UP000255024">
    <property type="component" value="Unassembled WGS sequence"/>
</dbReference>
<dbReference type="Gene3D" id="3.30.530.20">
    <property type="match status" value="1"/>
</dbReference>